<dbReference type="AlphaFoldDB" id="A0A4V3AAN4"/>
<feature type="chain" id="PRO_5020481386" description="Porin" evidence="2">
    <location>
        <begin position="24"/>
        <end position="79"/>
    </location>
</feature>
<keyword evidence="2" id="KW-0732">Signal</keyword>
<comment type="caution">
    <text evidence="3">The sequence shown here is derived from an EMBL/GenBank/DDBJ whole genome shotgun (WGS) entry which is preliminary data.</text>
</comment>
<protein>
    <recommendedName>
        <fullName evidence="5">Porin</fullName>
    </recommendedName>
</protein>
<evidence type="ECO:0008006" key="5">
    <source>
        <dbReference type="Google" id="ProtNLM"/>
    </source>
</evidence>
<sequence>MRACTMILGLGLLAGLLAGKALAQPAPPNTTVAPPPPPAANAPPPPGRGYCTPALPCRSVLNESFYYSPSGDRLYLTRR</sequence>
<dbReference type="Proteomes" id="UP000295096">
    <property type="component" value="Unassembled WGS sequence"/>
</dbReference>
<evidence type="ECO:0000256" key="1">
    <source>
        <dbReference type="SAM" id="MobiDB-lite"/>
    </source>
</evidence>
<evidence type="ECO:0000256" key="2">
    <source>
        <dbReference type="SAM" id="SignalP"/>
    </source>
</evidence>
<proteinExistence type="predicted"/>
<feature type="compositionally biased region" description="Pro residues" evidence="1">
    <location>
        <begin position="25"/>
        <end position="47"/>
    </location>
</feature>
<name>A0A4V3AAN4_9PROT</name>
<evidence type="ECO:0000313" key="4">
    <source>
        <dbReference type="Proteomes" id="UP000295096"/>
    </source>
</evidence>
<dbReference type="RefSeq" id="WP_133286900.1">
    <property type="nucleotide sequence ID" value="NZ_SMSJ01000002.1"/>
</dbReference>
<reference evidence="3 4" key="1">
    <citation type="journal article" date="2016" name="J. Microbiol.">
        <title>Dankookia rubra gen. nov., sp. nov., an alphaproteobacterium isolated from sediment of a shallow stream.</title>
        <authorList>
            <person name="Kim W.H."/>
            <person name="Kim D.H."/>
            <person name="Kang K."/>
            <person name="Ahn T.Y."/>
        </authorList>
    </citation>
    <scope>NUCLEOTIDE SEQUENCE [LARGE SCALE GENOMIC DNA]</scope>
    <source>
        <strain evidence="3 4">JCM30602</strain>
    </source>
</reference>
<organism evidence="3 4">
    <name type="scientific">Dankookia rubra</name>
    <dbReference type="NCBI Taxonomy" id="1442381"/>
    <lineage>
        <taxon>Bacteria</taxon>
        <taxon>Pseudomonadati</taxon>
        <taxon>Pseudomonadota</taxon>
        <taxon>Alphaproteobacteria</taxon>
        <taxon>Acetobacterales</taxon>
        <taxon>Roseomonadaceae</taxon>
        <taxon>Dankookia</taxon>
    </lineage>
</organism>
<feature type="region of interest" description="Disordered" evidence="1">
    <location>
        <begin position="24"/>
        <end position="47"/>
    </location>
</feature>
<feature type="signal peptide" evidence="2">
    <location>
        <begin position="1"/>
        <end position="23"/>
    </location>
</feature>
<accession>A0A4V3AAN4</accession>
<keyword evidence="4" id="KW-1185">Reference proteome</keyword>
<dbReference type="EMBL" id="SMSJ01000002">
    <property type="protein sequence ID" value="TDH64135.1"/>
    <property type="molecule type" value="Genomic_DNA"/>
</dbReference>
<gene>
    <name evidence="3" type="ORF">E2C06_01950</name>
</gene>
<evidence type="ECO:0000313" key="3">
    <source>
        <dbReference type="EMBL" id="TDH64135.1"/>
    </source>
</evidence>